<dbReference type="Proteomes" id="UP001325680">
    <property type="component" value="Chromosome"/>
</dbReference>
<reference evidence="1 2" key="1">
    <citation type="submission" date="2023-12" db="EMBL/GenBank/DDBJ databases">
        <title>Genome sequencing and assembly of bacterial species from a model synthetic community.</title>
        <authorList>
            <person name="Hogle S.L."/>
        </authorList>
    </citation>
    <scope>NUCLEOTIDE SEQUENCE [LARGE SCALE GENOMIC DNA]</scope>
    <source>
        <strain evidence="1 2">HAMBI_3031</strain>
    </source>
</reference>
<gene>
    <name evidence="1" type="ORF">U0035_01845</name>
</gene>
<evidence type="ECO:0000313" key="1">
    <source>
        <dbReference type="EMBL" id="WQD38885.1"/>
    </source>
</evidence>
<name>A0ABZ0W6I7_9BACT</name>
<protein>
    <submittedName>
        <fullName evidence="1">Uncharacterized protein</fullName>
    </submittedName>
</protein>
<dbReference type="EMBL" id="CP139960">
    <property type="protein sequence ID" value="WQD38885.1"/>
    <property type="molecule type" value="Genomic_DNA"/>
</dbReference>
<proteinExistence type="predicted"/>
<accession>A0ABZ0W6I7</accession>
<evidence type="ECO:0000313" key="2">
    <source>
        <dbReference type="Proteomes" id="UP001325680"/>
    </source>
</evidence>
<sequence>MNDPIELDQDNRRYPKNGAISLSNIEKVSFSDLRLNNATIQAHFVKLDFGEEQIANLSEDQSIVLDYPIDFKSLYFTIKLIDGEQGRASLICKPFNRRV</sequence>
<keyword evidence="2" id="KW-1185">Reference proteome</keyword>
<dbReference type="RefSeq" id="WP_114793239.1">
    <property type="nucleotide sequence ID" value="NZ_CP139960.1"/>
</dbReference>
<organism evidence="1 2">
    <name type="scientific">Niabella yanshanensis</name>
    <dbReference type="NCBI Taxonomy" id="577386"/>
    <lineage>
        <taxon>Bacteria</taxon>
        <taxon>Pseudomonadati</taxon>
        <taxon>Bacteroidota</taxon>
        <taxon>Chitinophagia</taxon>
        <taxon>Chitinophagales</taxon>
        <taxon>Chitinophagaceae</taxon>
        <taxon>Niabella</taxon>
    </lineage>
</organism>